<sequence>MDQGRVFTDSSSYDDLEEHWWWFVNLGGGGEELLLPRALPRVSLSTSISLSLRFGLTHSSKRTHTTRSLSFFLSWWFWRRRRWQFPSSPAPGQFMKLGCYIATVYNITFKISSFSLFLPPSTAGALLTTPPSLSPLSLFLSRSTASRCRRFFSLNVRLRRGLDSSDKAEHNADL</sequence>
<evidence type="ECO:0000313" key="2">
    <source>
        <dbReference type="Proteomes" id="UP001341840"/>
    </source>
</evidence>
<organism evidence="1 2">
    <name type="scientific">Stylosanthes scabra</name>
    <dbReference type="NCBI Taxonomy" id="79078"/>
    <lineage>
        <taxon>Eukaryota</taxon>
        <taxon>Viridiplantae</taxon>
        <taxon>Streptophyta</taxon>
        <taxon>Embryophyta</taxon>
        <taxon>Tracheophyta</taxon>
        <taxon>Spermatophyta</taxon>
        <taxon>Magnoliopsida</taxon>
        <taxon>eudicotyledons</taxon>
        <taxon>Gunneridae</taxon>
        <taxon>Pentapetalae</taxon>
        <taxon>rosids</taxon>
        <taxon>fabids</taxon>
        <taxon>Fabales</taxon>
        <taxon>Fabaceae</taxon>
        <taxon>Papilionoideae</taxon>
        <taxon>50 kb inversion clade</taxon>
        <taxon>dalbergioids sensu lato</taxon>
        <taxon>Dalbergieae</taxon>
        <taxon>Pterocarpus clade</taxon>
        <taxon>Stylosanthes</taxon>
    </lineage>
</organism>
<accession>A0ABU6V8K9</accession>
<protein>
    <submittedName>
        <fullName evidence="1">Uncharacterized protein</fullName>
    </submittedName>
</protein>
<keyword evidence="2" id="KW-1185">Reference proteome</keyword>
<dbReference type="EMBL" id="JASCZI010151087">
    <property type="protein sequence ID" value="MED6169075.1"/>
    <property type="molecule type" value="Genomic_DNA"/>
</dbReference>
<gene>
    <name evidence="1" type="ORF">PIB30_017827</name>
</gene>
<evidence type="ECO:0000313" key="1">
    <source>
        <dbReference type="EMBL" id="MED6169075.1"/>
    </source>
</evidence>
<proteinExistence type="predicted"/>
<name>A0ABU6V8K9_9FABA</name>
<dbReference type="Proteomes" id="UP001341840">
    <property type="component" value="Unassembled WGS sequence"/>
</dbReference>
<comment type="caution">
    <text evidence="1">The sequence shown here is derived from an EMBL/GenBank/DDBJ whole genome shotgun (WGS) entry which is preliminary data.</text>
</comment>
<reference evidence="1 2" key="1">
    <citation type="journal article" date="2023" name="Plants (Basel)">
        <title>Bridging the Gap: Combining Genomics and Transcriptomics Approaches to Understand Stylosanthes scabra, an Orphan Legume from the Brazilian Caatinga.</title>
        <authorList>
            <person name="Ferreira-Neto J.R.C."/>
            <person name="da Silva M.D."/>
            <person name="Binneck E."/>
            <person name="de Melo N.F."/>
            <person name="da Silva R.H."/>
            <person name="de Melo A.L.T.M."/>
            <person name="Pandolfi V."/>
            <person name="Bustamante F.O."/>
            <person name="Brasileiro-Vidal A.C."/>
            <person name="Benko-Iseppon A.M."/>
        </authorList>
    </citation>
    <scope>NUCLEOTIDE SEQUENCE [LARGE SCALE GENOMIC DNA]</scope>
    <source>
        <tissue evidence="1">Leaves</tissue>
    </source>
</reference>